<comment type="caution">
    <text evidence="1">The sequence shown here is derived from an EMBL/GenBank/DDBJ whole genome shotgun (WGS) entry which is preliminary data.</text>
</comment>
<protein>
    <submittedName>
        <fullName evidence="1">Uncharacterized protein</fullName>
    </submittedName>
</protein>
<sequence length="128" mass="14130">MERSVDYCTQLASQLMLKNVKKSEKNNLVVSPVSLKVVLNMLTAGLKRSTLEYMLGILRSYNIEELNSKSSRMMALAADVGTTNNGDDGEPILAMVNGVWSDQKFPLKPVYKEQVLKGIFNCEAGQNG</sequence>
<evidence type="ECO:0000313" key="2">
    <source>
        <dbReference type="Proteomes" id="UP000828048"/>
    </source>
</evidence>
<keyword evidence="2" id="KW-1185">Reference proteome</keyword>
<organism evidence="1 2">
    <name type="scientific">Vaccinium darrowii</name>
    <dbReference type="NCBI Taxonomy" id="229202"/>
    <lineage>
        <taxon>Eukaryota</taxon>
        <taxon>Viridiplantae</taxon>
        <taxon>Streptophyta</taxon>
        <taxon>Embryophyta</taxon>
        <taxon>Tracheophyta</taxon>
        <taxon>Spermatophyta</taxon>
        <taxon>Magnoliopsida</taxon>
        <taxon>eudicotyledons</taxon>
        <taxon>Gunneridae</taxon>
        <taxon>Pentapetalae</taxon>
        <taxon>asterids</taxon>
        <taxon>Ericales</taxon>
        <taxon>Ericaceae</taxon>
        <taxon>Vaccinioideae</taxon>
        <taxon>Vaccinieae</taxon>
        <taxon>Vaccinium</taxon>
    </lineage>
</organism>
<gene>
    <name evidence="1" type="ORF">Vadar_024555</name>
</gene>
<reference evidence="1 2" key="1">
    <citation type="journal article" date="2021" name="Hortic Res">
        <title>High-quality reference genome and annotation aids understanding of berry development for evergreen blueberry (Vaccinium darrowii).</title>
        <authorList>
            <person name="Yu J."/>
            <person name="Hulse-Kemp A.M."/>
            <person name="Babiker E."/>
            <person name="Staton M."/>
        </authorList>
    </citation>
    <scope>NUCLEOTIDE SEQUENCE [LARGE SCALE GENOMIC DNA]</scope>
    <source>
        <strain evidence="2">cv. NJ 8807/NJ 8810</strain>
        <tissue evidence="1">Young leaf</tissue>
    </source>
</reference>
<dbReference type="Proteomes" id="UP000828048">
    <property type="component" value="Chromosome 7"/>
</dbReference>
<accession>A0ACB7Y8S1</accession>
<evidence type="ECO:0000313" key="1">
    <source>
        <dbReference type="EMBL" id="KAH7849883.1"/>
    </source>
</evidence>
<proteinExistence type="predicted"/>
<dbReference type="EMBL" id="CM037157">
    <property type="protein sequence ID" value="KAH7849883.1"/>
    <property type="molecule type" value="Genomic_DNA"/>
</dbReference>
<name>A0ACB7Y8S1_9ERIC</name>